<sequence>MSVVGNPIRLCKGHKLRSAAVGTNRSEGLEPADTDEFLRSAALVTMGLGADIVDHSR</sequence>
<comment type="caution">
    <text evidence="1">The sequence shown here is derived from an EMBL/GenBank/DDBJ whole genome shotgun (WGS) entry which is preliminary data.</text>
</comment>
<evidence type="ECO:0000313" key="2">
    <source>
        <dbReference type="Proteomes" id="UP000441586"/>
    </source>
</evidence>
<proteinExistence type="predicted"/>
<reference evidence="1 2" key="1">
    <citation type="submission" date="2019-12" db="EMBL/GenBank/DDBJ databases">
        <authorList>
            <person name="Zhang Y.-J."/>
        </authorList>
    </citation>
    <scope>NUCLEOTIDE SEQUENCE [LARGE SCALE GENOMIC DNA]</scope>
    <source>
        <strain evidence="1 2">H18S-6</strain>
    </source>
</reference>
<dbReference type="Proteomes" id="UP000441586">
    <property type="component" value="Unassembled WGS sequence"/>
</dbReference>
<dbReference type="AlphaFoldDB" id="A0A6A4RMY9"/>
<organism evidence="1 2">
    <name type="scientific">Parasedimentitalea maritima</name>
    <dbReference type="NCBI Taxonomy" id="2578117"/>
    <lineage>
        <taxon>Bacteria</taxon>
        <taxon>Pseudomonadati</taxon>
        <taxon>Pseudomonadota</taxon>
        <taxon>Alphaproteobacteria</taxon>
        <taxon>Rhodobacterales</taxon>
        <taxon>Paracoccaceae</taxon>
        <taxon>Parasedimentitalea</taxon>
    </lineage>
</organism>
<dbReference type="RefSeq" id="WP_158977268.1">
    <property type="nucleotide sequence ID" value="NZ_WSFO01000002.1"/>
</dbReference>
<dbReference type="EMBL" id="WSFO01000002">
    <property type="protein sequence ID" value="KAE9631519.1"/>
    <property type="molecule type" value="Genomic_DNA"/>
</dbReference>
<protein>
    <submittedName>
        <fullName evidence="1">Uncharacterized protein</fullName>
    </submittedName>
</protein>
<accession>A0A6A4RMY9</accession>
<name>A0A6A4RMY9_9RHOB</name>
<gene>
    <name evidence="1" type="ORF">GP644_04155</name>
</gene>
<evidence type="ECO:0000313" key="1">
    <source>
        <dbReference type="EMBL" id="KAE9631519.1"/>
    </source>
</evidence>